<feature type="transmembrane region" description="Helical" evidence="6">
    <location>
        <begin position="646"/>
        <end position="663"/>
    </location>
</feature>
<dbReference type="RefSeq" id="XP_014169221.1">
    <property type="nucleotide sequence ID" value="XM_014313746.1"/>
</dbReference>
<feature type="transmembrane region" description="Helical" evidence="6">
    <location>
        <begin position="675"/>
        <end position="695"/>
    </location>
</feature>
<feature type="region of interest" description="Disordered" evidence="5">
    <location>
        <begin position="407"/>
        <end position="461"/>
    </location>
</feature>
<feature type="compositionally biased region" description="Basic and acidic residues" evidence="5">
    <location>
        <begin position="1051"/>
        <end position="1064"/>
    </location>
</feature>
<evidence type="ECO:0000256" key="1">
    <source>
        <dbReference type="ARBA" id="ARBA00004141"/>
    </source>
</evidence>
<dbReference type="InParanoid" id="F0XR33"/>
<sequence>MPDTARAQTATSSESADNLDTMEKIPTYTGSLAPVIGIAMYQSDRISNLYPTLGYLIPIISVLGMPILPRGKSIQTLMLNVLAICVGSALALLMMYSGVEARRRTAGTLTAAQLAQMKATGRPLYNASQSAVMAVWLFVATWAVNVLRAKNPAFNLPVIVFSILINVTASFGPLMTTMVQAEAFIKQILTAMLFAQALSAGVSLFVFPMSSRKILMGQMRGKIGLLRKAVSLQGEYLRGLEREDMYALATVETAVGELGPSPTRDEKNGKEAPPRLTREAKAAQSLRATIGAIYDLSGKMQAELRFAKRDAAFGKLTAHDLGEMVHLLRNITVPVTGMSTIMDIFRRTAEHRGWKEAAEKEQERRVWNEIMQQLHEPFAILSEAIDEGLEHAGLQLDLLPKSKAQKAQCKAQRAKRRAAKAAQRDRASEKQAGKAPDTAATSPPPSTPASDAETGESCRPGDEGFAAVINRKVERFHVSRSGILRLWARERGLLSGDTDDESGMRRPAASPGLDPIFMEREHRQAQLYVLLYMEQLMHATGEAVQDLVTFADLRVADGTMDQKRLLFPTLRRMRKWVISVMTDGNDDSSAEETPASMEHSLQVVFTGDGFGAKRDPEHLPPTNGWQRFGNRLRAVSRLLGSAESLFGLRAACATMTVGIICFLERTQVFFREQRLVWAMIIIAIGMMQTSGQSIFGFFCRVGGSALAMVFSLIIWYITDQTTVGTIVFLWLFLFCEFYFLLKHPRFMAASMITLITQVLIIGYELQVRRIGITRSESTGQRYYPIYELAPYRLATVAAGCFVAFIWTIFPQPQTDRAWLRRDLSATMYLLANYFSVINETLRAAIDQTAGDVDVPDTPGHRLAKVRQKLFSKLMTLLPSLQAHSDWQRWEPSIGGRYPRVAYEDIILRSGRILNYLTLISYTVVWKPRHSPARTADAAWLEALNELIRAIGPTHYTILSTLTLLSNSLLSGQSLPPYIPLPRPYELTRQLLALTDVDRPGHSGNSAVVMASGSTGRSRSGSAPQPPRRRNSIWSRHSNAESKKQHLAAVKEAQKMKQKEDTEKPGRKKHSQTAAWKDLADDEVNTATGLPTLMRVPTKTASSLSRVLDASNMEQTGYTEFAVLQVCSTLVCDDLEGMIQSVSGLVGVVDFSFVVDKATAAGSIRGKGKTA</sequence>
<dbReference type="GO" id="GO:0016020">
    <property type="term" value="C:membrane"/>
    <property type="evidence" value="ECO:0007669"/>
    <property type="project" value="UniProtKB-SubCell"/>
</dbReference>
<name>F0XR33_GROCL</name>
<proteinExistence type="predicted"/>
<dbReference type="GeneID" id="25974096"/>
<feature type="transmembrane region" description="Helical" evidence="6">
    <location>
        <begin position="188"/>
        <end position="209"/>
    </location>
</feature>
<dbReference type="Proteomes" id="UP000007796">
    <property type="component" value="Unassembled WGS sequence"/>
</dbReference>
<dbReference type="InterPro" id="IPR018823">
    <property type="entry name" value="ArAE_2_N"/>
</dbReference>
<dbReference type="EMBL" id="GL629807">
    <property type="protein sequence ID" value="EFW99806.1"/>
    <property type="molecule type" value="Genomic_DNA"/>
</dbReference>
<accession>F0XR33</accession>
<dbReference type="eggNOG" id="KOG4711">
    <property type="taxonomic scope" value="Eukaryota"/>
</dbReference>
<feature type="transmembrane region" description="Helical" evidence="6">
    <location>
        <begin position="124"/>
        <end position="144"/>
    </location>
</feature>
<keyword evidence="3 6" id="KW-1133">Transmembrane helix</keyword>
<feature type="domain" description="Integral membrane bound transporter" evidence="8">
    <location>
        <begin position="669"/>
        <end position="806"/>
    </location>
</feature>
<feature type="transmembrane region" description="Helical" evidence="6">
    <location>
        <begin position="788"/>
        <end position="809"/>
    </location>
</feature>
<evidence type="ECO:0000259" key="8">
    <source>
        <dbReference type="Pfam" id="PF13515"/>
    </source>
</evidence>
<dbReference type="OrthoDB" id="2274698at2759"/>
<feature type="region of interest" description="Disordered" evidence="5">
    <location>
        <begin position="997"/>
        <end position="1073"/>
    </location>
</feature>
<reference evidence="9 10" key="1">
    <citation type="journal article" date="2011" name="Proc. Natl. Acad. Sci. U.S.A.">
        <title>Genome and transcriptome analyses of the mountain pine beetle-fungal symbiont Grosmannia clavigera, a lodgepole pine pathogen.</title>
        <authorList>
            <person name="DiGuistini S."/>
            <person name="Wang Y."/>
            <person name="Liao N.Y."/>
            <person name="Taylor G."/>
            <person name="Tanguay P."/>
            <person name="Feau N."/>
            <person name="Henrissat B."/>
            <person name="Chan S.K."/>
            <person name="Hesse-Orce U."/>
            <person name="Alamouti S.M."/>
            <person name="Tsui C.K.M."/>
            <person name="Docking R.T."/>
            <person name="Levasseur A."/>
            <person name="Haridas S."/>
            <person name="Robertson G."/>
            <person name="Birol I."/>
            <person name="Holt R.A."/>
            <person name="Marra M.A."/>
            <person name="Hamelin R.C."/>
            <person name="Hirst M."/>
            <person name="Jones S.J.M."/>
            <person name="Bohlmann J."/>
            <person name="Breuil C."/>
        </authorList>
    </citation>
    <scope>NUCLEOTIDE SEQUENCE [LARGE SCALE GENOMIC DNA]</scope>
    <source>
        <strain evidence="10">kw1407 / UAMH 11150</strain>
    </source>
</reference>
<dbReference type="Pfam" id="PF10337">
    <property type="entry name" value="ArAE_2_N"/>
    <property type="match status" value="1"/>
</dbReference>
<feature type="transmembrane region" description="Helical" evidence="6">
    <location>
        <begin position="747"/>
        <end position="767"/>
    </location>
</feature>
<feature type="transmembrane region" description="Helical" evidence="6">
    <location>
        <begin position="49"/>
        <end position="68"/>
    </location>
</feature>
<dbReference type="AlphaFoldDB" id="F0XR33"/>
<keyword evidence="2 6" id="KW-0812">Transmembrane</keyword>
<feature type="transmembrane region" description="Helical" evidence="6">
    <location>
        <begin position="156"/>
        <end position="176"/>
    </location>
</feature>
<feature type="transmembrane region" description="Helical" evidence="6">
    <location>
        <begin position="723"/>
        <end position="741"/>
    </location>
</feature>
<evidence type="ECO:0008006" key="11">
    <source>
        <dbReference type="Google" id="ProtNLM"/>
    </source>
</evidence>
<evidence type="ECO:0000259" key="7">
    <source>
        <dbReference type="Pfam" id="PF10337"/>
    </source>
</evidence>
<evidence type="ECO:0000313" key="10">
    <source>
        <dbReference type="Proteomes" id="UP000007796"/>
    </source>
</evidence>
<feature type="compositionally biased region" description="Low complexity" evidence="5">
    <location>
        <begin position="1011"/>
        <end position="1021"/>
    </location>
</feature>
<comment type="subcellular location">
    <subcellularLocation>
        <location evidence="1">Membrane</location>
        <topology evidence="1">Multi-pass membrane protein</topology>
    </subcellularLocation>
</comment>
<evidence type="ECO:0000256" key="2">
    <source>
        <dbReference type="ARBA" id="ARBA00022692"/>
    </source>
</evidence>
<dbReference type="STRING" id="655863.F0XR33"/>
<feature type="region of interest" description="Disordered" evidence="5">
    <location>
        <begin position="1"/>
        <end position="20"/>
    </location>
</feature>
<evidence type="ECO:0000256" key="3">
    <source>
        <dbReference type="ARBA" id="ARBA00022989"/>
    </source>
</evidence>
<evidence type="ECO:0000313" key="9">
    <source>
        <dbReference type="EMBL" id="EFW99806.1"/>
    </source>
</evidence>
<evidence type="ECO:0000256" key="5">
    <source>
        <dbReference type="SAM" id="MobiDB-lite"/>
    </source>
</evidence>
<feature type="transmembrane region" description="Helical" evidence="6">
    <location>
        <begin position="701"/>
        <end position="718"/>
    </location>
</feature>
<feature type="domain" description="Putative ER transporter 6TM N-terminal" evidence="7">
    <location>
        <begin position="48"/>
        <end position="348"/>
    </location>
</feature>
<feature type="region of interest" description="Disordered" evidence="5">
    <location>
        <begin position="257"/>
        <end position="277"/>
    </location>
</feature>
<feature type="compositionally biased region" description="Basic and acidic residues" evidence="5">
    <location>
        <begin position="263"/>
        <end position="277"/>
    </location>
</feature>
<dbReference type="PANTHER" id="PTHR37994">
    <property type="entry name" value="ARAE_2_N DOMAIN-CONTAINING PROTEIN-RELATED"/>
    <property type="match status" value="1"/>
</dbReference>
<dbReference type="HOGENOM" id="CLU_001788_0_1_1"/>
<dbReference type="InterPro" id="IPR049453">
    <property type="entry name" value="Memb_transporter_dom"/>
</dbReference>
<keyword evidence="4 6" id="KW-0472">Membrane</keyword>
<feature type="compositionally biased region" description="Basic and acidic residues" evidence="5">
    <location>
        <begin position="422"/>
        <end position="432"/>
    </location>
</feature>
<feature type="compositionally biased region" description="Polar residues" evidence="5">
    <location>
        <begin position="1"/>
        <end position="18"/>
    </location>
</feature>
<dbReference type="PANTHER" id="PTHR37994:SF4">
    <property type="entry name" value="ER TRANSPORTER 6TM N-TERMINAL DOMAIN-CONTAINING PROTEIN-RELATED"/>
    <property type="match status" value="1"/>
</dbReference>
<gene>
    <name evidence="9" type="ORF">CMQ_124</name>
</gene>
<evidence type="ECO:0000256" key="4">
    <source>
        <dbReference type="ARBA" id="ARBA00023136"/>
    </source>
</evidence>
<dbReference type="Pfam" id="PF13515">
    <property type="entry name" value="FUSC_2"/>
    <property type="match status" value="1"/>
</dbReference>
<organism evidence="10">
    <name type="scientific">Grosmannia clavigera (strain kw1407 / UAMH 11150)</name>
    <name type="common">Blue stain fungus</name>
    <name type="synonym">Graphiocladiella clavigera</name>
    <dbReference type="NCBI Taxonomy" id="655863"/>
    <lineage>
        <taxon>Eukaryota</taxon>
        <taxon>Fungi</taxon>
        <taxon>Dikarya</taxon>
        <taxon>Ascomycota</taxon>
        <taxon>Pezizomycotina</taxon>
        <taxon>Sordariomycetes</taxon>
        <taxon>Sordariomycetidae</taxon>
        <taxon>Ophiostomatales</taxon>
        <taxon>Ophiostomataceae</taxon>
        <taxon>Leptographium</taxon>
    </lineage>
</organism>
<evidence type="ECO:0000256" key="6">
    <source>
        <dbReference type="SAM" id="Phobius"/>
    </source>
</evidence>
<keyword evidence="10" id="KW-1185">Reference proteome</keyword>
<feature type="transmembrane region" description="Helical" evidence="6">
    <location>
        <begin position="74"/>
        <end position="96"/>
    </location>
</feature>
<protein>
    <recommendedName>
        <fullName evidence="11">ER transporter 6TM N-terminal domain-containing protein</fullName>
    </recommendedName>
</protein>